<reference evidence="3" key="1">
    <citation type="submission" date="2022-01" db="EMBL/GenBank/DDBJ databases">
        <title>Draft genome of Methanogenium marinum DSM 15558.</title>
        <authorList>
            <person name="Chen S.-C."/>
            <person name="You Y.-T."/>
        </authorList>
    </citation>
    <scope>NUCLEOTIDE SEQUENCE</scope>
    <source>
        <strain evidence="3">DSM 15558</strain>
    </source>
</reference>
<comment type="caution">
    <text evidence="3">The sequence shown here is derived from an EMBL/GenBank/DDBJ whole genome shotgun (WGS) entry which is preliminary data.</text>
</comment>
<dbReference type="InterPro" id="IPR013815">
    <property type="entry name" value="ATP_grasp_subdomain_1"/>
</dbReference>
<organism evidence="3 4">
    <name type="scientific">Methanogenium marinum</name>
    <dbReference type="NCBI Taxonomy" id="348610"/>
    <lineage>
        <taxon>Archaea</taxon>
        <taxon>Methanobacteriati</taxon>
        <taxon>Methanobacteriota</taxon>
        <taxon>Stenosarchaea group</taxon>
        <taxon>Methanomicrobia</taxon>
        <taxon>Methanomicrobiales</taxon>
        <taxon>Methanomicrobiaceae</taxon>
        <taxon>Methanogenium</taxon>
    </lineage>
</organism>
<dbReference type="AlphaFoldDB" id="A0A9Q4KRX7"/>
<dbReference type="RefSeq" id="WP_274924103.1">
    <property type="nucleotide sequence ID" value="NZ_JAKELO010000002.1"/>
</dbReference>
<evidence type="ECO:0000256" key="1">
    <source>
        <dbReference type="PROSITE-ProRule" id="PRU00409"/>
    </source>
</evidence>
<evidence type="ECO:0000313" key="3">
    <source>
        <dbReference type="EMBL" id="MDE4907454.1"/>
    </source>
</evidence>
<keyword evidence="1" id="KW-0067">ATP-binding</keyword>
<accession>A0A9Q4KRX7</accession>
<name>A0A9Q4KRX7_9EURY</name>
<evidence type="ECO:0000313" key="4">
    <source>
        <dbReference type="Proteomes" id="UP001143747"/>
    </source>
</evidence>
<keyword evidence="1" id="KW-0547">Nucleotide-binding</keyword>
<dbReference type="EMBL" id="JAKELO010000002">
    <property type="protein sequence ID" value="MDE4907454.1"/>
    <property type="molecule type" value="Genomic_DNA"/>
</dbReference>
<dbReference type="GO" id="GO:0005524">
    <property type="term" value="F:ATP binding"/>
    <property type="evidence" value="ECO:0007669"/>
    <property type="project" value="UniProtKB-UniRule"/>
</dbReference>
<protein>
    <recommendedName>
        <fullName evidence="2">ATP-grasp domain-containing protein</fullName>
    </recommendedName>
</protein>
<dbReference type="SUPFAM" id="SSF56059">
    <property type="entry name" value="Glutathione synthetase ATP-binding domain-like"/>
    <property type="match status" value="1"/>
</dbReference>
<dbReference type="Gene3D" id="3.30.1490.20">
    <property type="entry name" value="ATP-grasp fold, A domain"/>
    <property type="match status" value="1"/>
</dbReference>
<dbReference type="InterPro" id="IPR011761">
    <property type="entry name" value="ATP-grasp"/>
</dbReference>
<sequence length="336" mass="39781">MKLGIFNEFMGLEKNYIDACKELDIEYEVIDIISCNWIENIKSSDCDGYLVRPSYKKDAWKRMYDERMYYIKYISDKPVYPVYNDIFLHESKKNMAYWLQVHDLPHPKTWVFYNKEEALDFIENKACFPLVFKPNIGSYSMGVKYISRKHQAKRLINNVFTKYGFYNSGYAKWQKTKFGLSVPLMDDRQFNYITFQEMIDVKHEWRMIKIGKSYFGHQKMKKGKFHSGSGKVGWVAPPEQLLQMTQHICSQGNFSSMNIDIFEDFHGDYYVNELQPFFGAYNDSQMYIDGKPGRYLSKNGNWVFEEGYFCRNACCNLRVLDFIEQLEGPLAEEANL</sequence>
<keyword evidence="4" id="KW-1185">Reference proteome</keyword>
<dbReference type="PROSITE" id="PS50975">
    <property type="entry name" value="ATP_GRASP"/>
    <property type="match status" value="1"/>
</dbReference>
<proteinExistence type="predicted"/>
<evidence type="ECO:0000259" key="2">
    <source>
        <dbReference type="PROSITE" id="PS50975"/>
    </source>
</evidence>
<dbReference type="GO" id="GO:0046872">
    <property type="term" value="F:metal ion binding"/>
    <property type="evidence" value="ECO:0007669"/>
    <property type="project" value="InterPro"/>
</dbReference>
<gene>
    <name evidence="3" type="ORF">L0665_02310</name>
</gene>
<dbReference type="Proteomes" id="UP001143747">
    <property type="component" value="Unassembled WGS sequence"/>
</dbReference>
<feature type="domain" description="ATP-grasp" evidence="2">
    <location>
        <begin position="96"/>
        <end position="146"/>
    </location>
</feature>